<feature type="transmembrane region" description="Helical" evidence="2">
    <location>
        <begin position="315"/>
        <end position="336"/>
    </location>
</feature>
<dbReference type="InterPro" id="IPR023298">
    <property type="entry name" value="ATPase_P-typ_TM_dom_sf"/>
</dbReference>
<reference evidence="3" key="1">
    <citation type="submission" date="2020-06" db="EMBL/GenBank/DDBJ databases">
        <authorList>
            <consortium name="Plant Systems Biology data submission"/>
        </authorList>
    </citation>
    <scope>NUCLEOTIDE SEQUENCE</scope>
    <source>
        <strain evidence="3">D6</strain>
    </source>
</reference>
<dbReference type="Gene3D" id="1.20.1110.10">
    <property type="entry name" value="Calcium-transporting ATPase, transmembrane domain"/>
    <property type="match status" value="1"/>
</dbReference>
<dbReference type="EMBL" id="CAICTM010000149">
    <property type="protein sequence ID" value="CAB9502918.1"/>
    <property type="molecule type" value="Genomic_DNA"/>
</dbReference>
<keyword evidence="2" id="KW-1133">Transmembrane helix</keyword>
<feature type="compositionally biased region" description="Acidic residues" evidence="1">
    <location>
        <begin position="531"/>
        <end position="540"/>
    </location>
</feature>
<feature type="region of interest" description="Disordered" evidence="1">
    <location>
        <begin position="531"/>
        <end position="605"/>
    </location>
</feature>
<keyword evidence="4" id="KW-1185">Reference proteome</keyword>
<feature type="transmembrane region" description="Helical" evidence="2">
    <location>
        <begin position="1311"/>
        <end position="1331"/>
    </location>
</feature>
<feature type="transmembrane region" description="Helical" evidence="2">
    <location>
        <begin position="1128"/>
        <end position="1147"/>
    </location>
</feature>
<evidence type="ECO:0000256" key="2">
    <source>
        <dbReference type="SAM" id="Phobius"/>
    </source>
</evidence>
<dbReference type="PANTHER" id="PTHR13219">
    <property type="entry name" value="TRANSMEMBRANE PROTEIN 94"/>
    <property type="match status" value="1"/>
</dbReference>
<feature type="transmembrane region" description="Helical" evidence="2">
    <location>
        <begin position="1247"/>
        <end position="1269"/>
    </location>
</feature>
<dbReference type="PANTHER" id="PTHR13219:SF6">
    <property type="entry name" value="TRANSMEMBRANE PROTEIN 94"/>
    <property type="match status" value="1"/>
</dbReference>
<feature type="transmembrane region" description="Helical" evidence="2">
    <location>
        <begin position="1097"/>
        <end position="1122"/>
    </location>
</feature>
<evidence type="ECO:0000256" key="1">
    <source>
        <dbReference type="SAM" id="MobiDB-lite"/>
    </source>
</evidence>
<dbReference type="InterPro" id="IPR039720">
    <property type="entry name" value="TMEM94"/>
</dbReference>
<dbReference type="InterPro" id="IPR023299">
    <property type="entry name" value="ATPase_P-typ_cyto_dom_N"/>
</dbReference>
<comment type="caution">
    <text evidence="3">The sequence shown here is derived from an EMBL/GenBank/DDBJ whole genome shotgun (WGS) entry which is preliminary data.</text>
</comment>
<name>A0A9N8HAJ3_9STRA</name>
<organism evidence="3 4">
    <name type="scientific">Seminavis robusta</name>
    <dbReference type="NCBI Taxonomy" id="568900"/>
    <lineage>
        <taxon>Eukaryota</taxon>
        <taxon>Sar</taxon>
        <taxon>Stramenopiles</taxon>
        <taxon>Ochrophyta</taxon>
        <taxon>Bacillariophyta</taxon>
        <taxon>Bacillariophyceae</taxon>
        <taxon>Bacillariophycidae</taxon>
        <taxon>Naviculales</taxon>
        <taxon>Naviculaceae</taxon>
        <taxon>Seminavis</taxon>
    </lineage>
</organism>
<feature type="transmembrane region" description="Helical" evidence="2">
    <location>
        <begin position="99"/>
        <end position="119"/>
    </location>
</feature>
<keyword evidence="2" id="KW-0812">Transmembrane</keyword>
<dbReference type="SUPFAM" id="SSF81665">
    <property type="entry name" value="Calcium ATPase, transmembrane domain M"/>
    <property type="match status" value="1"/>
</dbReference>
<evidence type="ECO:0000313" key="4">
    <source>
        <dbReference type="Proteomes" id="UP001153069"/>
    </source>
</evidence>
<accession>A0A9N8HAJ3</accession>
<protein>
    <submittedName>
        <fullName evidence="3">Kiaa0195</fullName>
    </submittedName>
</protein>
<keyword evidence="2" id="KW-0472">Membrane</keyword>
<feature type="compositionally biased region" description="Basic and acidic residues" evidence="1">
    <location>
        <begin position="592"/>
        <end position="605"/>
    </location>
</feature>
<feature type="transmembrane region" description="Helical" evidence="2">
    <location>
        <begin position="348"/>
        <end position="372"/>
    </location>
</feature>
<dbReference type="Proteomes" id="UP001153069">
    <property type="component" value="Unassembled WGS sequence"/>
</dbReference>
<dbReference type="OrthoDB" id="5568754at2759"/>
<feature type="transmembrane region" description="Helical" evidence="2">
    <location>
        <begin position="59"/>
        <end position="79"/>
    </location>
</feature>
<proteinExistence type="predicted"/>
<feature type="compositionally biased region" description="Basic and acidic residues" evidence="1">
    <location>
        <begin position="566"/>
        <end position="575"/>
    </location>
</feature>
<feature type="transmembrane region" description="Helical" evidence="2">
    <location>
        <begin position="1281"/>
        <end position="1299"/>
    </location>
</feature>
<evidence type="ECO:0000313" key="3">
    <source>
        <dbReference type="EMBL" id="CAB9502918.1"/>
    </source>
</evidence>
<dbReference type="Gene3D" id="3.40.1110.10">
    <property type="entry name" value="Calcium-transporting ATPase, cytoplasmic domain N"/>
    <property type="match status" value="1"/>
</dbReference>
<feature type="compositionally biased region" description="Basic residues" evidence="1">
    <location>
        <begin position="576"/>
        <end position="591"/>
    </location>
</feature>
<sequence length="1360" mass="151344">MVALTWTKARSILKELLVEYLDGPFPRVISNASITHENDPNRRWYVKWRDFWLKNDMDLYGGSLILSLGLLVLACMAWVSSEDEERTFFNAAAESRVYLSQLFAAILLAATSALSIWMVRRRRFACTSDVDSVKRREIKRFLKNMERHEDKKEDSENGSLRSNVMSSTIKLEGIKLPGTSLTDVYPVYRLAKEGGQGSWSRLPTLLLVKGDYVALQVGDIAPSKCSLVHDNESPGGAPQQSIEEGKRITLESFARSTPNTSFPKGRTTLPDGSGKLMELCNSLRIFVLLESPLDTFLRLPLVEHKLPLVLRQLQAIRASLSVLALLLFMATILIIFVRPDITTMDISFIVPIPFLAALGVLPVGAPAFLIFLEILGSARILVAVHPHSSFYHSPSSPFSRPESERFGMTSFDTTTTTAKNKDRFPLLARYVLATALSRLSLKEVARSIRLCFRSTTNRAGNRQSTTGDGKGPKIIRVPPASVYLLEKLGVATAFTMVDDELACEPSSLPQQLLIPSGKGLKLLDMCPIYEDGEESGDESTVDASSSRKRNKDMNDHDSDTDSDNMQDMHAEDSSRQRKKKNLFRLRRKPKRTPSESRGNGDETEHMLPVDQEVQFEDPNWWQHLPALKCIGLACLKIGEIDDKVHGQTFAVYDDAVSAKKSHPEDLQEARESLVELICAERRSHQLVSLANCIGFSQNPNSYGIHGDISPFTECLRLHVISSQLVKERLEMDPHERGSEEARWWGLLRPDSTSVIVRDSRSNAYQLLTAGDPEVVTTLCHEAWQGENSTILPLASADRATILETSRSWKLADLDVSAFSYAPIPYTVENRLGRDGPSTYLLDNTNRPAIKGPISLKDKTLSEEWSLINNQIFLGVLGSLVIPRKEIQHLLCTLSDAGVRFVYFSPRNMRRQKELASQMGIDVAWNCAISLRPLDGEDDPHRMVSDYADWDVNAKLPHGLDNVRKHLEEVDNVPLLVSLFTDVTKETTKGMVETFQEYHDTVIAVGLSHLPRNCGIFSTADISVAIDIFTESLESSPLPINISLPSVYNKVLPSEVSFVSAISSHSCVFRLRGATSSSHIPSIIAQGRAALEAAVAAVHFYISACLSFSFFMLFSACAVSTALPYVPSMGAVFYILVLLPLIGFTVGWSDPDKDIMNRVPPKNDQSITFGRNERGRLFTSTLLKSVLPAILPQLLHLIALGELMIAFEPEFVRTRCSGAIGPGDWAKLVRCDAMKEYSGAARMSAGSFVLAELILCTVVVSATFVHGTMPIQELPPWRGNRLWAYSVVLGLGLVAIILAASVERGSFAALPWYFFVLALAMPPMCVAWNEYLKLTDRKQEMRAEKLRRLQFETRLGMWSPR</sequence>
<gene>
    <name evidence="3" type="ORF">SEMRO_150_G068870.1</name>
</gene>
<dbReference type="GO" id="GO:0000166">
    <property type="term" value="F:nucleotide binding"/>
    <property type="evidence" value="ECO:0007669"/>
    <property type="project" value="InterPro"/>
</dbReference>